<reference evidence="7 8" key="1">
    <citation type="submission" date="2021-10" db="EMBL/GenBank/DDBJ databases">
        <title>Anaerobic single-cell dispensing facilitates the cultivation of human gut bacteria.</title>
        <authorList>
            <person name="Afrizal A."/>
        </authorList>
    </citation>
    <scope>NUCLEOTIDE SEQUENCE [LARGE SCALE GENOMIC DNA]</scope>
    <source>
        <strain evidence="7 8">CLA-AA-H200</strain>
    </source>
</reference>
<dbReference type="Pfam" id="PF00155">
    <property type="entry name" value="Aminotran_1_2"/>
    <property type="match status" value="1"/>
</dbReference>
<dbReference type="InterPro" id="IPR015422">
    <property type="entry name" value="PyrdxlP-dep_Trfase_small"/>
</dbReference>
<feature type="domain" description="Aminotransferase class I/classII large" evidence="6">
    <location>
        <begin position="46"/>
        <end position="382"/>
    </location>
</feature>
<keyword evidence="3" id="KW-0663">Pyridoxal phosphate</keyword>
<evidence type="ECO:0000256" key="4">
    <source>
        <dbReference type="ARBA" id="ARBA00023239"/>
    </source>
</evidence>
<dbReference type="SUPFAM" id="SSF53383">
    <property type="entry name" value="PLP-dependent transferases"/>
    <property type="match status" value="1"/>
</dbReference>
<organism evidence="7 8">
    <name type="scientific">Ruminococcus turbiniformis</name>
    <dbReference type="NCBI Taxonomy" id="2881258"/>
    <lineage>
        <taxon>Bacteria</taxon>
        <taxon>Bacillati</taxon>
        <taxon>Bacillota</taxon>
        <taxon>Clostridia</taxon>
        <taxon>Eubacteriales</taxon>
        <taxon>Oscillospiraceae</taxon>
        <taxon>Ruminococcus</taxon>
    </lineage>
</organism>
<evidence type="ECO:0000256" key="3">
    <source>
        <dbReference type="ARBA" id="ARBA00022898"/>
    </source>
</evidence>
<proteinExistence type="inferred from homology"/>
<dbReference type="InterPro" id="IPR015424">
    <property type="entry name" value="PyrdxlP-dep_Trfase"/>
</dbReference>
<dbReference type="InterPro" id="IPR027619">
    <property type="entry name" value="C-S_lyase_PatB-like"/>
</dbReference>
<dbReference type="EMBL" id="JAJEQX010000066">
    <property type="protein sequence ID" value="MCC2256298.1"/>
    <property type="molecule type" value="Genomic_DNA"/>
</dbReference>
<dbReference type="PANTHER" id="PTHR43525:SF1">
    <property type="entry name" value="PROTEIN MALY"/>
    <property type="match status" value="1"/>
</dbReference>
<comment type="similarity">
    <text evidence="5">Belongs to the class-II pyridoxal-phosphate-dependent aminotransferase family. MalY/PatB cystathionine beta-lyase subfamily.</text>
</comment>
<evidence type="ECO:0000256" key="5">
    <source>
        <dbReference type="ARBA" id="ARBA00037974"/>
    </source>
</evidence>
<sequence length="390" mass="45076">MKYNFGHTIRRIGTSCSKWDSEKSYQTGEVIPMWVADMDFPVAEPIMRSLKKRLEHPVMGYVWRDPEFAELTTRWMKLRHGWETDTDWVTFCPGIVPAISASIQAYTAPGEAVMIQSPVYYPFRNTIISCSRKVVDNPLKLSEGHYTMDLDDMRRKIKENDVRLLIFCNPHNPVGRVYTRGELEEMAQICLENNVLIFSDEIHSDLVYKGQKHIPIASLSSDISNITATGISPSKTFNLAGLQTSSVICENTEMRKAFEKVINMNSLQFCNVFGLEAYKAAYREGEEYLEQLLEYLEANIRFCQKYFEHYLQPLEFKHPQGTYLLWIDCRKLGLSAKQLEEFMLKKARLSLDSGYWFGQDGEGFMRMNIACPRMILEQALEQLKDALKTI</sequence>
<dbReference type="EC" id="4.4.1.13" evidence="2"/>
<dbReference type="PANTHER" id="PTHR43525">
    <property type="entry name" value="PROTEIN MALY"/>
    <property type="match status" value="1"/>
</dbReference>
<evidence type="ECO:0000313" key="7">
    <source>
        <dbReference type="EMBL" id="MCC2256298.1"/>
    </source>
</evidence>
<dbReference type="InterPro" id="IPR004839">
    <property type="entry name" value="Aminotransferase_I/II_large"/>
</dbReference>
<evidence type="ECO:0000313" key="8">
    <source>
        <dbReference type="Proteomes" id="UP001198151"/>
    </source>
</evidence>
<evidence type="ECO:0000259" key="6">
    <source>
        <dbReference type="Pfam" id="PF00155"/>
    </source>
</evidence>
<dbReference type="Gene3D" id="3.40.640.10">
    <property type="entry name" value="Type I PLP-dependent aspartate aminotransferase-like (Major domain)"/>
    <property type="match status" value="1"/>
</dbReference>
<dbReference type="NCBIfam" id="TIGR04350">
    <property type="entry name" value="C_S_lyase_PatB"/>
    <property type="match status" value="1"/>
</dbReference>
<accession>A0ABS8G1Z5</accession>
<dbReference type="Proteomes" id="UP001198151">
    <property type="component" value="Unassembled WGS sequence"/>
</dbReference>
<dbReference type="Gene3D" id="3.90.1150.10">
    <property type="entry name" value="Aspartate Aminotransferase, domain 1"/>
    <property type="match status" value="1"/>
</dbReference>
<protein>
    <recommendedName>
        <fullName evidence="2">cysteine-S-conjugate beta-lyase</fullName>
        <ecNumber evidence="2">4.4.1.13</ecNumber>
    </recommendedName>
</protein>
<keyword evidence="4 7" id="KW-0456">Lyase</keyword>
<comment type="caution">
    <text evidence="7">The sequence shown here is derived from an EMBL/GenBank/DDBJ whole genome shotgun (WGS) entry which is preliminary data.</text>
</comment>
<dbReference type="CDD" id="cd00609">
    <property type="entry name" value="AAT_like"/>
    <property type="match status" value="1"/>
</dbReference>
<evidence type="ECO:0000256" key="1">
    <source>
        <dbReference type="ARBA" id="ARBA00001933"/>
    </source>
</evidence>
<evidence type="ECO:0000256" key="2">
    <source>
        <dbReference type="ARBA" id="ARBA00012224"/>
    </source>
</evidence>
<name>A0ABS8G1Z5_9FIRM</name>
<gene>
    <name evidence="7" type="ORF">LKD70_18135</name>
</gene>
<dbReference type="RefSeq" id="WP_227709262.1">
    <property type="nucleotide sequence ID" value="NZ_JAJEQX010000066.1"/>
</dbReference>
<dbReference type="InterPro" id="IPR051798">
    <property type="entry name" value="Class-II_PLP-Dep_Aminotrans"/>
</dbReference>
<dbReference type="InterPro" id="IPR015421">
    <property type="entry name" value="PyrdxlP-dep_Trfase_major"/>
</dbReference>
<comment type="cofactor">
    <cofactor evidence="1">
        <name>pyridoxal 5'-phosphate</name>
        <dbReference type="ChEBI" id="CHEBI:597326"/>
    </cofactor>
</comment>
<dbReference type="GO" id="GO:0016829">
    <property type="term" value="F:lyase activity"/>
    <property type="evidence" value="ECO:0007669"/>
    <property type="project" value="UniProtKB-KW"/>
</dbReference>
<keyword evidence="8" id="KW-1185">Reference proteome</keyword>